<dbReference type="KEGG" id="cgo:Corgl_1432"/>
<dbReference type="RefSeq" id="WP_013709274.1">
    <property type="nucleotide sequence ID" value="NC_015389.1"/>
</dbReference>
<dbReference type="EMBL" id="CP002628">
    <property type="protein sequence ID" value="AEB07532.1"/>
    <property type="molecule type" value="Genomic_DNA"/>
</dbReference>
<accession>F2NAS6</accession>
<name>F2NAS6_CORGP</name>
<dbReference type="HOGENOM" id="CLU_681062_0_0_11"/>
<evidence type="ECO:0000313" key="3">
    <source>
        <dbReference type="Proteomes" id="UP000006851"/>
    </source>
</evidence>
<dbReference type="InterPro" id="IPR009078">
    <property type="entry name" value="Ferritin-like_SF"/>
</dbReference>
<reference evidence="3" key="1">
    <citation type="journal article" date="2013" name="Stand. Genomic Sci.">
        <title>Complete genome sequence of Coriobacterium glomerans type strain (PW2(T)) from the midgut of Pyrrhocoris apterus L. (red soldier bug).</title>
        <authorList>
            <person name="Stackebrandt E."/>
            <person name="Zeytun A."/>
            <person name="Lapidus A."/>
            <person name="Nolan M."/>
            <person name="Lucas S."/>
            <person name="Hammon N."/>
            <person name="Deshpande S."/>
            <person name="Cheng J.F."/>
            <person name="Tapia R."/>
            <person name="Goodwin L.A."/>
            <person name="Pitluck S."/>
            <person name="Liolios K."/>
            <person name="Pagani I."/>
            <person name="Ivanova N."/>
            <person name="Mavromatis K."/>
            <person name="Mikhailova N."/>
            <person name="Huntemann M."/>
            <person name="Pati A."/>
            <person name="Chen A."/>
            <person name="Palaniappan K."/>
            <person name="Chang Y.J."/>
            <person name="Land M."/>
            <person name="Hauser L."/>
            <person name="Rohde M."/>
            <person name="Pukall R."/>
            <person name="Goker M."/>
            <person name="Detter J.C."/>
            <person name="Woyke T."/>
            <person name="Bristow J."/>
            <person name="Eisen J.A."/>
            <person name="Markowitz V."/>
            <person name="Hugenholtz P."/>
            <person name="Kyrpides N.C."/>
            <person name="Klenk H.P."/>
        </authorList>
    </citation>
    <scope>NUCLEOTIDE SEQUENCE</scope>
    <source>
        <strain evidence="3">ATCC 49209 / DSM 20642 / JCM 10262 / PW2</strain>
    </source>
</reference>
<dbReference type="eggNOG" id="COG1633">
    <property type="taxonomic scope" value="Bacteria"/>
</dbReference>
<dbReference type="SUPFAM" id="SSF47240">
    <property type="entry name" value="Ferritin-like"/>
    <property type="match status" value="2"/>
</dbReference>
<organism evidence="2 3">
    <name type="scientific">Coriobacterium glomerans (strain ATCC 49209 / DSM 20642 / JCM 10262 / PW2)</name>
    <dbReference type="NCBI Taxonomy" id="700015"/>
    <lineage>
        <taxon>Bacteria</taxon>
        <taxon>Bacillati</taxon>
        <taxon>Actinomycetota</taxon>
        <taxon>Coriobacteriia</taxon>
        <taxon>Coriobacteriales</taxon>
        <taxon>Coriobacteriaceae</taxon>
        <taxon>Coriobacterium</taxon>
    </lineage>
</organism>
<evidence type="ECO:0008006" key="4">
    <source>
        <dbReference type="Google" id="ProtNLM"/>
    </source>
</evidence>
<sequence length="412" mass="47987">MNPFELERRADKDTLLFTWKDLAVKPYNKAEVDPYTKCRIILMNGIEVEAVMFGHNFNRNCPDNDLRREIALTRALEQSQQKRVNWLSPSDETPLELTIGYEQLAVDLTAWLAIHEPDSYAKSCMDFALLEDFDHLYRYSNLMKLNENIPAESLVMATIEITPGRPTISHHRHPFDAVRKPGDVKKHDIRTTLGALILTAGEQQTMNFYMNIGNQMEEGPGRDLYQEIAMVEEDHVTHYGDLLDPKGTWLENMLLREYMETYVYYSFLETETDPAVKKIWERHFDQEVAHLHKAADLLKSYEGTEWSQMIPDGKYPDLLDLHPQKDYVRSILAEQVELTAQEEKFVDVNELPDDYRFFAWNKHVNGNAEDVPSHVVIQKMQGVDGRDYRFEDKESPVPELRDRSEDNTELGR</sequence>
<feature type="region of interest" description="Disordered" evidence="1">
    <location>
        <begin position="387"/>
        <end position="412"/>
    </location>
</feature>
<evidence type="ECO:0000256" key="1">
    <source>
        <dbReference type="SAM" id="MobiDB-lite"/>
    </source>
</evidence>
<proteinExistence type="predicted"/>
<dbReference type="AlphaFoldDB" id="F2NAS6"/>
<evidence type="ECO:0000313" key="2">
    <source>
        <dbReference type="EMBL" id="AEB07532.1"/>
    </source>
</evidence>
<dbReference type="STRING" id="700015.Corgl_1432"/>
<keyword evidence="3" id="KW-1185">Reference proteome</keyword>
<gene>
    <name evidence="2" type="ordered locus">Corgl_1432</name>
</gene>
<dbReference type="OrthoDB" id="1836949at2"/>
<protein>
    <recommendedName>
        <fullName evidence="4">Ferritin-like domain-containing protein</fullName>
    </recommendedName>
</protein>
<dbReference type="Proteomes" id="UP000006851">
    <property type="component" value="Chromosome"/>
</dbReference>